<evidence type="ECO:0000313" key="2">
    <source>
        <dbReference type="EMBL" id="OIN61204.1"/>
    </source>
</evidence>
<protein>
    <submittedName>
        <fullName evidence="2">Uncharacterized protein</fullName>
    </submittedName>
</protein>
<comment type="caution">
    <text evidence="2">The sequence shown here is derived from an EMBL/GenBank/DDBJ whole genome shotgun (WGS) entry which is preliminary data.</text>
</comment>
<evidence type="ECO:0000256" key="1">
    <source>
        <dbReference type="SAM" id="MobiDB-lite"/>
    </source>
</evidence>
<evidence type="ECO:0000313" key="3">
    <source>
        <dbReference type="Proteomes" id="UP000181790"/>
    </source>
</evidence>
<organism evidence="2 3">
    <name type="scientific">Arsenicibacter rosenii</name>
    <dbReference type="NCBI Taxonomy" id="1750698"/>
    <lineage>
        <taxon>Bacteria</taxon>
        <taxon>Pseudomonadati</taxon>
        <taxon>Bacteroidota</taxon>
        <taxon>Cytophagia</taxon>
        <taxon>Cytophagales</taxon>
        <taxon>Spirosomataceae</taxon>
        <taxon>Arsenicibacter</taxon>
    </lineage>
</organism>
<dbReference type="Proteomes" id="UP000181790">
    <property type="component" value="Unassembled WGS sequence"/>
</dbReference>
<name>A0A1S2VR40_9BACT</name>
<sequence>MQAIEFKKRELMRTATPEEKSELTKRLLEVLSSIDATKEEAKAAAAEYRSILSDLHKREIGLRFNLQNNTVTHEIDVHAVADESGNIMQYFDRDGNLVDELTHPLSQEERNDAAIRRQLNMFVIAEDLEEKTSQSITEPENAFGDISGLPDAASLVDSVPSQQTERAAEPVPPKADKKRKKQPEPV</sequence>
<accession>A0A1S2VR40</accession>
<feature type="region of interest" description="Disordered" evidence="1">
    <location>
        <begin position="131"/>
        <end position="186"/>
    </location>
</feature>
<reference evidence="2 3" key="1">
    <citation type="submission" date="2016-10" db="EMBL/GenBank/DDBJ databases">
        <title>Arsenicibacter rosenii gen. nov., sp. nov., an efficient arsenic-methylating bacterium isolated from an arsenic-contaminated paddy soil.</title>
        <authorList>
            <person name="Huang K."/>
        </authorList>
    </citation>
    <scope>NUCLEOTIDE SEQUENCE [LARGE SCALE GENOMIC DNA]</scope>
    <source>
        <strain evidence="2 3">SM-1</strain>
    </source>
</reference>
<feature type="compositionally biased region" description="Basic residues" evidence="1">
    <location>
        <begin position="176"/>
        <end position="186"/>
    </location>
</feature>
<gene>
    <name evidence="2" type="ORF">BLX24_03850</name>
</gene>
<keyword evidence="3" id="KW-1185">Reference proteome</keyword>
<proteinExistence type="predicted"/>
<dbReference type="AlphaFoldDB" id="A0A1S2VR40"/>
<dbReference type="EMBL" id="MORL01000001">
    <property type="protein sequence ID" value="OIN61204.1"/>
    <property type="molecule type" value="Genomic_DNA"/>
</dbReference>
<dbReference type="RefSeq" id="WP_071501706.1">
    <property type="nucleotide sequence ID" value="NZ_MORL01000001.1"/>
</dbReference>